<dbReference type="EMBL" id="BOOJ01000030">
    <property type="protein sequence ID" value="GIH92934.1"/>
    <property type="molecule type" value="Genomic_DNA"/>
</dbReference>
<evidence type="ECO:0000313" key="1">
    <source>
        <dbReference type="EMBL" id="GIH92934.1"/>
    </source>
</evidence>
<gene>
    <name evidence="1" type="ORF">Psi01_35640</name>
</gene>
<accession>A0A8J3SIQ0</accession>
<proteinExistence type="predicted"/>
<comment type="caution">
    <text evidence="1">The sequence shown here is derived from an EMBL/GenBank/DDBJ whole genome shotgun (WGS) entry which is preliminary data.</text>
</comment>
<dbReference type="Proteomes" id="UP000619788">
    <property type="component" value="Unassembled WGS sequence"/>
</dbReference>
<name>A0A8J3SIQ0_9ACTN</name>
<organism evidence="1 2">
    <name type="scientific">Planobispora siamensis</name>
    <dbReference type="NCBI Taxonomy" id="936338"/>
    <lineage>
        <taxon>Bacteria</taxon>
        <taxon>Bacillati</taxon>
        <taxon>Actinomycetota</taxon>
        <taxon>Actinomycetes</taxon>
        <taxon>Streptosporangiales</taxon>
        <taxon>Streptosporangiaceae</taxon>
        <taxon>Planobispora</taxon>
    </lineage>
</organism>
<protein>
    <submittedName>
        <fullName evidence="1">Uncharacterized protein</fullName>
    </submittedName>
</protein>
<dbReference type="RefSeq" id="WP_204065135.1">
    <property type="nucleotide sequence ID" value="NZ_BOOJ01000030.1"/>
</dbReference>
<reference evidence="1 2" key="1">
    <citation type="submission" date="2021-01" db="EMBL/GenBank/DDBJ databases">
        <title>Whole genome shotgun sequence of Planobispora siamensis NBRC 107568.</title>
        <authorList>
            <person name="Komaki H."/>
            <person name="Tamura T."/>
        </authorList>
    </citation>
    <scope>NUCLEOTIDE SEQUENCE [LARGE SCALE GENOMIC DNA]</scope>
    <source>
        <strain evidence="1 2">NBRC 107568</strain>
    </source>
</reference>
<evidence type="ECO:0000313" key="2">
    <source>
        <dbReference type="Proteomes" id="UP000619788"/>
    </source>
</evidence>
<keyword evidence="2" id="KW-1185">Reference proteome</keyword>
<sequence length="66" mass="7562">MTRPAFLESFDDFLISQLLPVKDAARLTSEELDVLRANVRSEILFSNEVREILRAKAREVLTELGK</sequence>
<dbReference type="AlphaFoldDB" id="A0A8J3SIQ0"/>